<dbReference type="EMBL" id="JAPQKI010000005">
    <property type="protein sequence ID" value="KAJ5098315.1"/>
    <property type="molecule type" value="Genomic_DNA"/>
</dbReference>
<keyword evidence="5 6" id="KW-0040">ANK repeat</keyword>
<gene>
    <name evidence="7" type="ORF">N7532_005316</name>
</gene>
<dbReference type="InterPro" id="IPR036770">
    <property type="entry name" value="Ankyrin_rpt-contain_sf"/>
</dbReference>
<dbReference type="InterPro" id="IPR043145">
    <property type="entry name" value="Znf_ZZ_sf"/>
</dbReference>
<dbReference type="Proteomes" id="UP001149074">
    <property type="component" value="Unassembled WGS sequence"/>
</dbReference>
<dbReference type="GO" id="GO:0008270">
    <property type="term" value="F:zinc ion binding"/>
    <property type="evidence" value="ECO:0007669"/>
    <property type="project" value="UniProtKB-KW"/>
</dbReference>
<dbReference type="InterPro" id="IPR050663">
    <property type="entry name" value="Ankyrin-SOCS_Box"/>
</dbReference>
<dbReference type="GO" id="GO:0005634">
    <property type="term" value="C:nucleus"/>
    <property type="evidence" value="ECO:0007669"/>
    <property type="project" value="TreeGrafter"/>
</dbReference>
<keyword evidence="2" id="KW-0677">Repeat</keyword>
<dbReference type="GO" id="GO:0045944">
    <property type="term" value="P:positive regulation of transcription by RNA polymerase II"/>
    <property type="evidence" value="ECO:0007669"/>
    <property type="project" value="TreeGrafter"/>
</dbReference>
<comment type="caution">
    <text evidence="7">The sequence shown here is derived from an EMBL/GenBank/DDBJ whole genome shotgun (WGS) entry which is preliminary data.</text>
</comment>
<dbReference type="PROSITE" id="PS50297">
    <property type="entry name" value="ANK_REP_REGION"/>
    <property type="match status" value="3"/>
</dbReference>
<dbReference type="OrthoDB" id="341259at2759"/>
<proteinExistence type="predicted"/>
<keyword evidence="4" id="KW-0862">Zinc</keyword>
<dbReference type="GeneID" id="81356789"/>
<feature type="repeat" description="ANK" evidence="6">
    <location>
        <begin position="61"/>
        <end position="93"/>
    </location>
</feature>
<keyword evidence="8" id="KW-1185">Reference proteome</keyword>
<accession>A0A9W9FDN8</accession>
<organism evidence="7 8">
    <name type="scientific">Penicillium argentinense</name>
    <dbReference type="NCBI Taxonomy" id="1131581"/>
    <lineage>
        <taxon>Eukaryota</taxon>
        <taxon>Fungi</taxon>
        <taxon>Dikarya</taxon>
        <taxon>Ascomycota</taxon>
        <taxon>Pezizomycotina</taxon>
        <taxon>Eurotiomycetes</taxon>
        <taxon>Eurotiomycetidae</taxon>
        <taxon>Eurotiales</taxon>
        <taxon>Aspergillaceae</taxon>
        <taxon>Penicillium</taxon>
    </lineage>
</organism>
<dbReference type="GO" id="GO:0000976">
    <property type="term" value="F:transcription cis-regulatory region binding"/>
    <property type="evidence" value="ECO:0007669"/>
    <property type="project" value="TreeGrafter"/>
</dbReference>
<reference evidence="7" key="1">
    <citation type="submission" date="2022-11" db="EMBL/GenBank/DDBJ databases">
        <authorList>
            <person name="Petersen C."/>
        </authorList>
    </citation>
    <scope>NUCLEOTIDE SEQUENCE</scope>
    <source>
        <strain evidence="7">IBT 30761</strain>
    </source>
</reference>
<dbReference type="PANTHER" id="PTHR24193:SF121">
    <property type="entry name" value="ADA2A-CONTAINING COMPLEX COMPONENT 3, ISOFORM D"/>
    <property type="match status" value="1"/>
</dbReference>
<dbReference type="PANTHER" id="PTHR24193">
    <property type="entry name" value="ANKYRIN REPEAT PROTEIN"/>
    <property type="match status" value="1"/>
</dbReference>
<evidence type="ECO:0000256" key="1">
    <source>
        <dbReference type="ARBA" id="ARBA00022723"/>
    </source>
</evidence>
<evidence type="ECO:0000256" key="5">
    <source>
        <dbReference type="ARBA" id="ARBA00023043"/>
    </source>
</evidence>
<evidence type="ECO:0000256" key="2">
    <source>
        <dbReference type="ARBA" id="ARBA00022737"/>
    </source>
</evidence>
<protein>
    <submittedName>
        <fullName evidence="7">Uncharacterized protein</fullName>
    </submittedName>
</protein>
<dbReference type="RefSeq" id="XP_056473969.1">
    <property type="nucleotide sequence ID" value="XM_056617810.1"/>
</dbReference>
<keyword evidence="1" id="KW-0479">Metal-binding</keyword>
<keyword evidence="3" id="KW-0863">Zinc-finger</keyword>
<dbReference type="Gene3D" id="1.25.40.20">
    <property type="entry name" value="Ankyrin repeat-containing domain"/>
    <property type="match status" value="4"/>
</dbReference>
<name>A0A9W9FDN8_9EURO</name>
<reference evidence="7" key="2">
    <citation type="journal article" date="2023" name="IMA Fungus">
        <title>Comparative genomic study of the Penicillium genus elucidates a diverse pangenome and 15 lateral gene transfer events.</title>
        <authorList>
            <person name="Petersen C."/>
            <person name="Sorensen T."/>
            <person name="Nielsen M.R."/>
            <person name="Sondergaard T.E."/>
            <person name="Sorensen J.L."/>
            <person name="Fitzpatrick D.A."/>
            <person name="Frisvad J.C."/>
            <person name="Nielsen K.L."/>
        </authorList>
    </citation>
    <scope>NUCLEOTIDE SEQUENCE</scope>
    <source>
        <strain evidence="7">IBT 30761</strain>
    </source>
</reference>
<evidence type="ECO:0000256" key="3">
    <source>
        <dbReference type="ARBA" id="ARBA00022771"/>
    </source>
</evidence>
<feature type="repeat" description="ANK" evidence="6">
    <location>
        <begin position="229"/>
        <end position="265"/>
    </location>
</feature>
<evidence type="ECO:0000256" key="6">
    <source>
        <dbReference type="PROSITE-ProRule" id="PRU00023"/>
    </source>
</evidence>
<dbReference type="Gene3D" id="3.30.60.90">
    <property type="match status" value="1"/>
</dbReference>
<dbReference type="InterPro" id="IPR002110">
    <property type="entry name" value="Ankyrin_rpt"/>
</dbReference>
<feature type="repeat" description="ANK" evidence="6">
    <location>
        <begin position="163"/>
        <end position="195"/>
    </location>
</feature>
<dbReference type="AlphaFoldDB" id="A0A9W9FDN8"/>
<dbReference type="SUPFAM" id="SSF48403">
    <property type="entry name" value="Ankyrin repeat"/>
    <property type="match status" value="1"/>
</dbReference>
<dbReference type="SMART" id="SM00248">
    <property type="entry name" value="ANK"/>
    <property type="match status" value="9"/>
</dbReference>
<dbReference type="Pfam" id="PF12796">
    <property type="entry name" value="Ank_2"/>
    <property type="match status" value="3"/>
</dbReference>
<dbReference type="SUPFAM" id="SSF57850">
    <property type="entry name" value="RING/U-box"/>
    <property type="match status" value="1"/>
</dbReference>
<feature type="repeat" description="ANK" evidence="6">
    <location>
        <begin position="266"/>
        <end position="298"/>
    </location>
</feature>
<evidence type="ECO:0000256" key="4">
    <source>
        <dbReference type="ARBA" id="ARBA00022833"/>
    </source>
</evidence>
<feature type="repeat" description="ANK" evidence="6">
    <location>
        <begin position="196"/>
        <end position="228"/>
    </location>
</feature>
<evidence type="ECO:0000313" key="7">
    <source>
        <dbReference type="EMBL" id="KAJ5098315.1"/>
    </source>
</evidence>
<evidence type="ECO:0000313" key="8">
    <source>
        <dbReference type="Proteomes" id="UP001149074"/>
    </source>
</evidence>
<dbReference type="PROSITE" id="PS50088">
    <property type="entry name" value="ANK_REPEAT"/>
    <property type="match status" value="5"/>
</dbReference>
<sequence length="514" mass="57325">MNAFSRTCKYTYNNFNLRLYQHIIRTPGCDELIKNALVSEEKMTVKRLLEAGLDPSNEYCDETTPLMAAAWYGRTENARILLDAGADLHVVRPHSGNSAISLTVDFGHAETMSLLLERGCSADFRFHNTPALTYAAMLGFGDVVKVLLAHNIDVDEVDRMTPGAPSVLGYAIRGGHYDMMQRLIRAGANINSVTLSGQNLLHFAAEGGNVEAVAYLLEKGLDPHAKEDYGTTPLICACRAFHFRLNVNVMKLFLERNVDVDAKDRNERTALSYAADRGFIEGVEVLLHHNADITTTDDMGNTPLILAARKGYASVVLILLAHAKEKLSPHEFKQYIDQPDNRGRTPLFSATLYAEQKVVEVLLCYGSIAKSTPTCAGRTPLSTSTLQLRAEGNENNESILQIWDLLHNQQVYDMSSVTEITALEDIDSVDWESWDATCDRCQVSVSPADTHFHCNVCNEDDFDICQECAAHGETCYNRTHVWEKIRKMGTKWRVVSRNLEQESIVEELASIRVS</sequence>